<evidence type="ECO:0000259" key="17">
    <source>
        <dbReference type="Pfam" id="PF04261"/>
    </source>
</evidence>
<dbReference type="Pfam" id="PF04261">
    <property type="entry name" value="Dyp_perox_N"/>
    <property type="match status" value="1"/>
</dbReference>
<comment type="similarity">
    <text evidence="2">Belongs to the DyP-type peroxidase family. EfeB subfamily.</text>
</comment>
<feature type="binding site" evidence="14">
    <location>
        <position position="302"/>
    </location>
    <ligand>
        <name>protoporphyrin IX</name>
        <dbReference type="ChEBI" id="CHEBI:57306"/>
    </ligand>
</feature>
<reference evidence="19" key="1">
    <citation type="submission" date="2024-07" db="EMBL/GenBank/DDBJ databases">
        <title>Genome Analysis of a Potential Novel Vibrio Species Secreting pH- and Thermo-stable Alginate Lyase and its Application in Producing Alginate Oligosaccharides.</title>
        <authorList>
            <person name="Huang H."/>
            <person name="Bao K."/>
        </authorList>
    </citation>
    <scope>NUCLEOTIDE SEQUENCE</scope>
    <source>
        <strain evidence="19">HB236076</strain>
    </source>
</reference>
<feature type="compositionally biased region" description="Basic and acidic residues" evidence="16">
    <location>
        <begin position="305"/>
        <end position="319"/>
    </location>
</feature>
<dbReference type="NCBIfam" id="TIGR01413">
    <property type="entry name" value="Dyp_perox_fam"/>
    <property type="match status" value="1"/>
</dbReference>
<dbReference type="InterPro" id="IPR011008">
    <property type="entry name" value="Dimeric_a/b-barrel"/>
</dbReference>
<dbReference type="EC" id="1.11.1.-" evidence="15"/>
<keyword evidence="9" id="KW-0456">Lyase</keyword>
<evidence type="ECO:0000256" key="2">
    <source>
        <dbReference type="ARBA" id="ARBA00005365"/>
    </source>
</evidence>
<dbReference type="Pfam" id="PF20628">
    <property type="entry name" value="Dyp_perox_C"/>
    <property type="match status" value="1"/>
</dbReference>
<evidence type="ECO:0000256" key="5">
    <source>
        <dbReference type="ARBA" id="ARBA00022723"/>
    </source>
</evidence>
<feature type="binding site" evidence="13">
    <location>
        <position position="353"/>
    </location>
    <ligand>
        <name>heme b</name>
        <dbReference type="ChEBI" id="CHEBI:60344"/>
    </ligand>
</feature>
<evidence type="ECO:0000256" key="14">
    <source>
        <dbReference type="PIRSR" id="PIRSR606313-2"/>
    </source>
</evidence>
<evidence type="ECO:0000256" key="11">
    <source>
        <dbReference type="ARBA" id="ARBA00033775"/>
    </source>
</evidence>
<dbReference type="EMBL" id="CP162601">
    <property type="protein sequence ID" value="XDK26094.1"/>
    <property type="molecule type" value="Genomic_DNA"/>
</dbReference>
<feature type="binding site" evidence="13">
    <location>
        <begin position="340"/>
        <end position="342"/>
    </location>
    <ligand>
        <name>heme b</name>
        <dbReference type="ChEBI" id="CHEBI:60344"/>
    </ligand>
</feature>
<dbReference type="GO" id="GO:0004601">
    <property type="term" value="F:peroxidase activity"/>
    <property type="evidence" value="ECO:0007669"/>
    <property type="project" value="UniProtKB-KW"/>
</dbReference>
<dbReference type="KEGG" id="vih:AB0763_05495"/>
<dbReference type="InterPro" id="IPR006314">
    <property type="entry name" value="Dyp_peroxidase"/>
</dbReference>
<dbReference type="NCBIfam" id="TIGR01412">
    <property type="entry name" value="tat_substr_1"/>
    <property type="match status" value="1"/>
</dbReference>
<organism evidence="19">
    <name type="scientific">Vibrio sp. HB236076</name>
    <dbReference type="NCBI Taxonomy" id="3232307"/>
    <lineage>
        <taxon>Bacteria</taxon>
        <taxon>Pseudomonadati</taxon>
        <taxon>Pseudomonadota</taxon>
        <taxon>Gammaproteobacteria</taxon>
        <taxon>Vibrionales</taxon>
        <taxon>Vibrionaceae</taxon>
        <taxon>Vibrio</taxon>
    </lineage>
</organism>
<keyword evidence="4 13" id="KW-0349">Heme</keyword>
<evidence type="ECO:0000256" key="15">
    <source>
        <dbReference type="RuleBase" id="RU365017"/>
    </source>
</evidence>
<evidence type="ECO:0000313" key="19">
    <source>
        <dbReference type="EMBL" id="XDK26094.1"/>
    </source>
</evidence>
<evidence type="ECO:0000256" key="7">
    <source>
        <dbReference type="ARBA" id="ARBA00023002"/>
    </source>
</evidence>
<sequence>MSKSQTHKPQAASRRKMLKGLVGLAGGALAYSGFSRATENHLAEGRKPAVDDLQTTQAEQQAQAFYGTHQSGIVTAQQANAAIVAFDVLAVDKAGLQALFKILTQRSDFLMSGGKAPSRNDKYPPLDSGMLGPYIHPDNLTITVSVGASLFDERFGLSDLKPSQLMTMTQFPNDGLQSEWCHGDLLIQFCANSADTTLHALRDIIKHTPAYLSVKWRRDGFISPHAAASQGRRTPINLLGFRDGTVNPPNQPEVVNRMLWVNSRNEPKWAHGGSYQVVRLIRFFVEHWDRTPLQEQEAIFGRHRDTGAPIGKRHEHDDPDYQSDPKGQRILLGSHMRRANPRTEGMPEYLLLRRSYSYSYNTALNGQLDVGLLFIGYQADLMTGFIATQGRLNGEELEEYIKPFGGGYYFALPGVKQGEYLGQKLLET</sequence>
<comment type="function">
    <text evidence="15">Involved in the recovery of exogenous heme iron. Extracts iron from heme while preserving the protoporphyrin ring intact.</text>
</comment>
<name>A0AB39HIN2_9VIBR</name>
<dbReference type="PANTHER" id="PTHR30521">
    <property type="entry name" value="DEFERROCHELATASE/PEROXIDASE"/>
    <property type="match status" value="1"/>
</dbReference>
<evidence type="ECO:0000259" key="18">
    <source>
        <dbReference type="Pfam" id="PF20628"/>
    </source>
</evidence>
<feature type="domain" description="Dyp-type peroxidase C-terminal" evidence="18">
    <location>
        <begin position="234"/>
        <end position="416"/>
    </location>
</feature>
<comment type="subunit">
    <text evidence="15">Homodimer. Part of a ferrous iron transporter composed of EfeU, EfeO and EfeB.</text>
</comment>
<accession>A0AB39HIN2</accession>
<feature type="domain" description="Dyp-type peroxidase N-terminal" evidence="17">
    <location>
        <begin position="70"/>
        <end position="221"/>
    </location>
</feature>
<dbReference type="InterPro" id="IPR006313">
    <property type="entry name" value="EfeB/EfeN"/>
</dbReference>
<dbReference type="InterPro" id="IPR048328">
    <property type="entry name" value="Dyp_perox_C"/>
</dbReference>
<feature type="region of interest" description="Disordered" evidence="16">
    <location>
        <begin position="305"/>
        <end position="326"/>
    </location>
</feature>
<dbReference type="PROSITE" id="PS51404">
    <property type="entry name" value="DYP_PEROXIDASE"/>
    <property type="match status" value="1"/>
</dbReference>
<dbReference type="InterPro" id="IPR006311">
    <property type="entry name" value="TAT_signal"/>
</dbReference>
<dbReference type="InterPro" id="IPR048327">
    <property type="entry name" value="Dyp_perox_N"/>
</dbReference>
<evidence type="ECO:0000256" key="16">
    <source>
        <dbReference type="SAM" id="MobiDB-lite"/>
    </source>
</evidence>
<evidence type="ECO:0000256" key="10">
    <source>
        <dbReference type="ARBA" id="ARBA00033771"/>
    </source>
</evidence>
<dbReference type="GO" id="GO:0033212">
    <property type="term" value="P:iron import into cell"/>
    <property type="evidence" value="ECO:0007669"/>
    <property type="project" value="InterPro"/>
</dbReference>
<dbReference type="GO" id="GO:0020037">
    <property type="term" value="F:heme binding"/>
    <property type="evidence" value="ECO:0007669"/>
    <property type="project" value="InterPro"/>
</dbReference>
<dbReference type="GO" id="GO:0005829">
    <property type="term" value="C:cytosol"/>
    <property type="evidence" value="ECO:0007669"/>
    <property type="project" value="TreeGrafter"/>
</dbReference>
<keyword evidence="7 15" id="KW-0560">Oxidoreductase</keyword>
<evidence type="ECO:0000256" key="3">
    <source>
        <dbReference type="ARBA" id="ARBA00022559"/>
    </source>
</evidence>
<keyword evidence="8 13" id="KW-0408">Iron</keyword>
<evidence type="ECO:0000256" key="4">
    <source>
        <dbReference type="ARBA" id="ARBA00022617"/>
    </source>
</evidence>
<keyword evidence="3 15" id="KW-0575">Peroxidase</keyword>
<dbReference type="GO" id="GO:0030313">
    <property type="term" value="C:cell envelope"/>
    <property type="evidence" value="ECO:0007669"/>
    <property type="project" value="UniProtKB-SubCell"/>
</dbReference>
<dbReference type="SUPFAM" id="SSF54909">
    <property type="entry name" value="Dimeric alpha+beta barrel"/>
    <property type="match status" value="1"/>
</dbReference>
<keyword evidence="15" id="KW-0574">Periplasm</keyword>
<evidence type="ECO:0000256" key="8">
    <source>
        <dbReference type="ARBA" id="ARBA00023004"/>
    </source>
</evidence>
<evidence type="ECO:0000256" key="13">
    <source>
        <dbReference type="PIRSR" id="PIRSR606313-1"/>
    </source>
</evidence>
<dbReference type="PROSITE" id="PS51318">
    <property type="entry name" value="TAT"/>
    <property type="match status" value="1"/>
</dbReference>
<comment type="subcellular location">
    <subcellularLocation>
        <location evidence="1">Cell envelope</location>
    </subcellularLocation>
    <subcellularLocation>
        <location evidence="15">Periplasm</location>
    </subcellularLocation>
</comment>
<feature type="binding site" evidence="13">
    <location>
        <position position="335"/>
    </location>
    <ligand>
        <name>heme b</name>
        <dbReference type="ChEBI" id="CHEBI:60344"/>
    </ligand>
</feature>
<dbReference type="GO" id="GO:0042597">
    <property type="term" value="C:periplasmic space"/>
    <property type="evidence" value="ECO:0007669"/>
    <property type="project" value="UniProtKB-SubCell"/>
</dbReference>
<dbReference type="RefSeq" id="WP_306101739.1">
    <property type="nucleotide sequence ID" value="NZ_CP162601.1"/>
</dbReference>
<evidence type="ECO:0000256" key="12">
    <source>
        <dbReference type="ARBA" id="ARBA00048856"/>
    </source>
</evidence>
<comment type="cofactor">
    <cofactor evidence="13 15">
        <name>heme b</name>
        <dbReference type="ChEBI" id="CHEBI:60344"/>
    </cofactor>
    <text evidence="13 15">Binds 1 heme b (iron(II)-protoporphyrin IX) group non-covalently per subunit.</text>
</comment>
<gene>
    <name evidence="19" type="primary">efeB</name>
    <name evidence="19" type="ORF">AB0763_05495</name>
</gene>
<comment type="catalytic activity">
    <reaction evidence="12">
        <text>heme b + 2 H(+) = protoporphyrin IX + Fe(2+)</text>
        <dbReference type="Rhea" id="RHEA:22584"/>
        <dbReference type="ChEBI" id="CHEBI:15378"/>
        <dbReference type="ChEBI" id="CHEBI:29033"/>
        <dbReference type="ChEBI" id="CHEBI:57306"/>
        <dbReference type="ChEBI" id="CHEBI:60344"/>
        <dbReference type="EC" id="4.98.1.1"/>
    </reaction>
    <physiologicalReaction direction="left-to-right" evidence="12">
        <dbReference type="Rhea" id="RHEA:22585"/>
    </physiologicalReaction>
</comment>
<dbReference type="GO" id="GO:0046872">
    <property type="term" value="F:metal ion binding"/>
    <property type="evidence" value="ECO:0007669"/>
    <property type="project" value="UniProtKB-KW"/>
</dbReference>
<dbReference type="AlphaFoldDB" id="A0AB39HIN2"/>
<evidence type="ECO:0000256" key="9">
    <source>
        <dbReference type="ARBA" id="ARBA00023239"/>
    </source>
</evidence>
<keyword evidence="6" id="KW-0732">Signal</keyword>
<dbReference type="PANTHER" id="PTHR30521:SF4">
    <property type="entry name" value="DEFERROCHELATASE"/>
    <property type="match status" value="1"/>
</dbReference>
<evidence type="ECO:0000256" key="6">
    <source>
        <dbReference type="ARBA" id="ARBA00022729"/>
    </source>
</evidence>
<protein>
    <recommendedName>
        <fullName evidence="10 15">Deferrochelatase</fullName>
        <ecNumber evidence="15">1.11.1.-</ecNumber>
    </recommendedName>
    <alternativeName>
        <fullName evidence="11 15">Peroxidase EfeB</fullName>
    </alternativeName>
</protein>
<evidence type="ECO:0000256" key="1">
    <source>
        <dbReference type="ARBA" id="ARBA00004196"/>
    </source>
</evidence>
<proteinExistence type="inferred from homology"/>
<dbReference type="GO" id="GO:0004325">
    <property type="term" value="F:ferrochelatase activity"/>
    <property type="evidence" value="ECO:0007669"/>
    <property type="project" value="UniProtKB-EC"/>
</dbReference>
<keyword evidence="5 13" id="KW-0479">Metal-binding</keyword>